<feature type="domain" description="Aminoglycoside phosphotransferase" evidence="1">
    <location>
        <begin position="37"/>
        <end position="263"/>
    </location>
</feature>
<dbReference type="Gene3D" id="3.90.1200.10">
    <property type="match status" value="1"/>
</dbReference>
<comment type="caution">
    <text evidence="2">The sequence shown here is derived from an EMBL/GenBank/DDBJ whole genome shotgun (WGS) entry which is preliminary data.</text>
</comment>
<dbReference type="InterPro" id="IPR051678">
    <property type="entry name" value="AGP_Transferase"/>
</dbReference>
<gene>
    <name evidence="2" type="ORF">HGA03_11715</name>
</gene>
<sequence>MPTRPAAEVDITPDLVRALLADQHPDLAELPLGAPMDGWDNLTMPLGTDLAIRLPRRVQGVDLLRNEQRWLPVLAAHCPVPVPAPLRTGHPAAGYPWPWSIVPWFHGTIAADQPVADRTTWAADLAAALSGLHALTTPADAPVNPYRTGALRDRGTLVQERIDGGQLDEFADRNALRTIWRRAVDAPGWTGSPRWLHGDPHPANLLVRDGTLAAVLDFGDMTSGDPACDLATAWLTFDAEGRAVFRAAITLDDPGLWDRAAGWAVSMASAMCVHSEDDPVIGAIGRHAMRQLTA</sequence>
<accession>A0A7X6KWM2</accession>
<dbReference type="SUPFAM" id="SSF56112">
    <property type="entry name" value="Protein kinase-like (PK-like)"/>
    <property type="match status" value="1"/>
</dbReference>
<keyword evidence="3" id="KW-1185">Reference proteome</keyword>
<dbReference type="AlphaFoldDB" id="A0A7X6KWM2"/>
<dbReference type="RefSeq" id="WP_168630459.1">
    <property type="nucleotide sequence ID" value="NZ_BONL01000002.1"/>
</dbReference>
<dbReference type="PANTHER" id="PTHR21310:SF42">
    <property type="entry name" value="BIFUNCTIONAL AAC_APH"/>
    <property type="match status" value="1"/>
</dbReference>
<protein>
    <submittedName>
        <fullName evidence="2">Aminoglycoside phosphotransferase family protein</fullName>
    </submittedName>
</protein>
<dbReference type="CDD" id="cd05155">
    <property type="entry name" value="APH_ChoK_like_1"/>
    <property type="match status" value="1"/>
</dbReference>
<dbReference type="InterPro" id="IPR011009">
    <property type="entry name" value="Kinase-like_dom_sf"/>
</dbReference>
<proteinExistence type="predicted"/>
<dbReference type="GO" id="GO:0016740">
    <property type="term" value="F:transferase activity"/>
    <property type="evidence" value="ECO:0007669"/>
    <property type="project" value="UniProtKB-KW"/>
</dbReference>
<keyword evidence="2" id="KW-0808">Transferase</keyword>
<dbReference type="InterPro" id="IPR002575">
    <property type="entry name" value="Aminoglycoside_PTrfase"/>
</dbReference>
<evidence type="ECO:0000313" key="2">
    <source>
        <dbReference type="EMBL" id="NKY23329.1"/>
    </source>
</evidence>
<dbReference type="EMBL" id="JAAXOX010000005">
    <property type="protein sequence ID" value="NKY23329.1"/>
    <property type="molecule type" value="Genomic_DNA"/>
</dbReference>
<reference evidence="2 3" key="1">
    <citation type="submission" date="2020-04" db="EMBL/GenBank/DDBJ databases">
        <title>MicrobeNet Type strains.</title>
        <authorList>
            <person name="Nicholson A.C."/>
        </authorList>
    </citation>
    <scope>NUCLEOTIDE SEQUENCE [LARGE SCALE GENOMIC DNA]</scope>
    <source>
        <strain evidence="2 3">ATCC BAA-788</strain>
    </source>
</reference>
<evidence type="ECO:0000259" key="1">
    <source>
        <dbReference type="Pfam" id="PF01636"/>
    </source>
</evidence>
<dbReference type="Pfam" id="PF01636">
    <property type="entry name" value="APH"/>
    <property type="match status" value="1"/>
</dbReference>
<evidence type="ECO:0000313" key="3">
    <source>
        <dbReference type="Proteomes" id="UP000581206"/>
    </source>
</evidence>
<dbReference type="Proteomes" id="UP000581206">
    <property type="component" value="Unassembled WGS sequence"/>
</dbReference>
<dbReference type="PANTHER" id="PTHR21310">
    <property type="entry name" value="AMINOGLYCOSIDE PHOSPHOTRANSFERASE-RELATED-RELATED"/>
    <property type="match status" value="1"/>
</dbReference>
<dbReference type="Gene3D" id="3.30.200.20">
    <property type="entry name" value="Phosphorylase Kinase, domain 1"/>
    <property type="match status" value="1"/>
</dbReference>
<organism evidence="2 3">
    <name type="scientific">Cellulomonas denverensis</name>
    <dbReference type="NCBI Taxonomy" id="264297"/>
    <lineage>
        <taxon>Bacteria</taxon>
        <taxon>Bacillati</taxon>
        <taxon>Actinomycetota</taxon>
        <taxon>Actinomycetes</taxon>
        <taxon>Micrococcales</taxon>
        <taxon>Cellulomonadaceae</taxon>
        <taxon>Cellulomonas</taxon>
    </lineage>
</organism>
<name>A0A7X6KWM2_9CELL</name>